<feature type="region of interest" description="Disordered" evidence="1">
    <location>
        <begin position="458"/>
        <end position="502"/>
    </location>
</feature>
<dbReference type="Pfam" id="PF12937">
    <property type="entry name" value="F-box-like"/>
    <property type="match status" value="1"/>
</dbReference>
<protein>
    <recommendedName>
        <fullName evidence="2">F-box domain-containing protein</fullName>
    </recommendedName>
</protein>
<gene>
    <name evidence="3" type="ORF">H6P81_000944</name>
</gene>
<organism evidence="3 4">
    <name type="scientific">Aristolochia fimbriata</name>
    <name type="common">White veined hardy Dutchman's pipe vine</name>
    <dbReference type="NCBI Taxonomy" id="158543"/>
    <lineage>
        <taxon>Eukaryota</taxon>
        <taxon>Viridiplantae</taxon>
        <taxon>Streptophyta</taxon>
        <taxon>Embryophyta</taxon>
        <taxon>Tracheophyta</taxon>
        <taxon>Spermatophyta</taxon>
        <taxon>Magnoliopsida</taxon>
        <taxon>Magnoliidae</taxon>
        <taxon>Piperales</taxon>
        <taxon>Aristolochiaceae</taxon>
        <taxon>Aristolochia</taxon>
    </lineage>
</organism>
<feature type="domain" description="F-box" evidence="2">
    <location>
        <begin position="95"/>
        <end position="137"/>
    </location>
</feature>
<dbReference type="PANTHER" id="PTHR38926">
    <property type="entry name" value="F-BOX DOMAIN CONTAINING PROTEIN, EXPRESSED"/>
    <property type="match status" value="1"/>
</dbReference>
<dbReference type="InterPro" id="IPR032675">
    <property type="entry name" value="LRR_dom_sf"/>
</dbReference>
<dbReference type="PANTHER" id="PTHR38926:SF2">
    <property type="entry name" value="F-BOX_LRR-REPEAT PROTEIN 21-RELATED"/>
    <property type="match status" value="1"/>
</dbReference>
<dbReference type="InterPro" id="IPR036047">
    <property type="entry name" value="F-box-like_dom_sf"/>
</dbReference>
<evidence type="ECO:0000256" key="1">
    <source>
        <dbReference type="SAM" id="MobiDB-lite"/>
    </source>
</evidence>
<evidence type="ECO:0000313" key="3">
    <source>
        <dbReference type="EMBL" id="KAG9456436.1"/>
    </source>
</evidence>
<dbReference type="EMBL" id="JAINDJ010000002">
    <property type="protein sequence ID" value="KAG9456436.1"/>
    <property type="molecule type" value="Genomic_DNA"/>
</dbReference>
<dbReference type="InterPro" id="IPR001810">
    <property type="entry name" value="F-box_dom"/>
</dbReference>
<dbReference type="SUPFAM" id="SSF52047">
    <property type="entry name" value="RNI-like"/>
    <property type="match status" value="1"/>
</dbReference>
<name>A0AAV7F9D0_ARIFI</name>
<evidence type="ECO:0000259" key="2">
    <source>
        <dbReference type="Pfam" id="PF12937"/>
    </source>
</evidence>
<dbReference type="SUPFAM" id="SSF81383">
    <property type="entry name" value="F-box domain"/>
    <property type="match status" value="1"/>
</dbReference>
<keyword evidence="4" id="KW-1185">Reference proteome</keyword>
<dbReference type="Proteomes" id="UP000825729">
    <property type="component" value="Unassembled WGS sequence"/>
</dbReference>
<feature type="compositionally biased region" description="Low complexity" evidence="1">
    <location>
        <begin position="463"/>
        <end position="490"/>
    </location>
</feature>
<proteinExistence type="predicted"/>
<comment type="caution">
    <text evidence="3">The sequence shown here is derived from an EMBL/GenBank/DDBJ whole genome shotgun (WGS) entry which is preliminary data.</text>
</comment>
<reference evidence="3 4" key="1">
    <citation type="submission" date="2021-07" db="EMBL/GenBank/DDBJ databases">
        <title>The Aristolochia fimbriata genome: insights into angiosperm evolution, floral development and chemical biosynthesis.</title>
        <authorList>
            <person name="Jiao Y."/>
        </authorList>
    </citation>
    <scope>NUCLEOTIDE SEQUENCE [LARGE SCALE GENOMIC DNA]</scope>
    <source>
        <strain evidence="3">IBCAS-2021</strain>
        <tissue evidence="3">Leaf</tissue>
    </source>
</reference>
<dbReference type="AlphaFoldDB" id="A0AAV7F9D0"/>
<accession>A0AAV7F9D0</accession>
<evidence type="ECO:0000313" key="4">
    <source>
        <dbReference type="Proteomes" id="UP000825729"/>
    </source>
</evidence>
<dbReference type="Gene3D" id="1.20.1280.50">
    <property type="match status" value="1"/>
</dbReference>
<sequence length="519" mass="56902">MASVFSKRLCCSSDISRVSKPEELDKLVETLLGFTDLSSGSLDSSLDRLLESRSCDSEKNQVIEKTLRLASALQEAAKKCERKRASLHNSITWPLPPDLSVNVFAMLDTQTLCHVAATCRMFNKCAMEPLCYTNIDLTSTAPKVNNGVVSLMIKRAGKYLQSLKLGLLSAPAVPVGNSGSKSYTVNIPVDASRLSWNDKRSRQGKESCVLTRSCLSCLNMDNGNTGALLRRLHLYNIERMDSSALCGALSSCPSLLDLEVVGLHVELGQVLEAVSMNCHLIERLFFESSKTGRDDSLKPPTCNDLVNGCPKLTSLALRGFKLQDSKVRVLVKGLRQLKSIDISTSYAVTGTFLRSFGNASVGLFLEVLCLRDCMHLREVEVARFLSAIVAGDCKFLRYLDISNKEGLASEEDWYDRCYTPSIPLSRLMEQRPDICLLAEFPLEGSSFLVVDHSNDGEVNDDMSSPSQSSSPSRTSDGSSFTSTSESIYNSDNGSGNEDIHDASYAVYDDSSDEVEFLVI</sequence>
<dbReference type="Gene3D" id="3.80.10.10">
    <property type="entry name" value="Ribonuclease Inhibitor"/>
    <property type="match status" value="1"/>
</dbReference>